<dbReference type="Proteomes" id="UP000829196">
    <property type="component" value="Unassembled WGS sequence"/>
</dbReference>
<keyword evidence="1" id="KW-0472">Membrane</keyword>
<comment type="caution">
    <text evidence="2">The sequence shown here is derived from an EMBL/GenBank/DDBJ whole genome shotgun (WGS) entry which is preliminary data.</text>
</comment>
<gene>
    <name evidence="2" type="ORF">KFK09_003339</name>
</gene>
<accession>A0A8T3C299</accession>
<organism evidence="2 3">
    <name type="scientific">Dendrobium nobile</name>
    <name type="common">Orchid</name>
    <dbReference type="NCBI Taxonomy" id="94219"/>
    <lineage>
        <taxon>Eukaryota</taxon>
        <taxon>Viridiplantae</taxon>
        <taxon>Streptophyta</taxon>
        <taxon>Embryophyta</taxon>
        <taxon>Tracheophyta</taxon>
        <taxon>Spermatophyta</taxon>
        <taxon>Magnoliopsida</taxon>
        <taxon>Liliopsida</taxon>
        <taxon>Asparagales</taxon>
        <taxon>Orchidaceae</taxon>
        <taxon>Epidendroideae</taxon>
        <taxon>Malaxideae</taxon>
        <taxon>Dendrobiinae</taxon>
        <taxon>Dendrobium</taxon>
    </lineage>
</organism>
<sequence>MIRVGVCVDNEYQPFKQKCALMLVATKLRLTMFISNWWIYAVGGWSLALQMDLFLLCKFIKPICSINSSALIAFQCSSYPRPRSNKNMKIVKITLYLKNNDIIGENKRVRVIALFLSQENQVLQSHIQDMKKSNICTLQS</sequence>
<keyword evidence="1" id="KW-0812">Transmembrane</keyword>
<keyword evidence="1" id="KW-1133">Transmembrane helix</keyword>
<dbReference type="OrthoDB" id="10419333at2759"/>
<reference evidence="2" key="1">
    <citation type="journal article" date="2022" name="Front. Genet.">
        <title>Chromosome-Scale Assembly of the Dendrobium nobile Genome Provides Insights Into the Molecular Mechanism of the Biosynthesis of the Medicinal Active Ingredient of Dendrobium.</title>
        <authorList>
            <person name="Xu Q."/>
            <person name="Niu S.-C."/>
            <person name="Li K.-L."/>
            <person name="Zheng P.-J."/>
            <person name="Zhang X.-J."/>
            <person name="Jia Y."/>
            <person name="Liu Y."/>
            <person name="Niu Y.-X."/>
            <person name="Yu L.-H."/>
            <person name="Chen D.-F."/>
            <person name="Zhang G.-Q."/>
        </authorList>
    </citation>
    <scope>NUCLEOTIDE SEQUENCE</scope>
    <source>
        <tissue evidence="2">Leaf</tissue>
    </source>
</reference>
<evidence type="ECO:0000256" key="1">
    <source>
        <dbReference type="SAM" id="Phobius"/>
    </source>
</evidence>
<feature type="transmembrane region" description="Helical" evidence="1">
    <location>
        <begin position="37"/>
        <end position="57"/>
    </location>
</feature>
<dbReference type="AlphaFoldDB" id="A0A8T3C299"/>
<dbReference type="SMR" id="A0A8T3C299"/>
<keyword evidence="3" id="KW-1185">Reference proteome</keyword>
<name>A0A8T3C299_DENNO</name>
<evidence type="ECO:0000313" key="3">
    <source>
        <dbReference type="Proteomes" id="UP000829196"/>
    </source>
</evidence>
<dbReference type="EMBL" id="JAGYWB010000004">
    <property type="protein sequence ID" value="KAI0523975.1"/>
    <property type="molecule type" value="Genomic_DNA"/>
</dbReference>
<evidence type="ECO:0000313" key="2">
    <source>
        <dbReference type="EMBL" id="KAI0523975.1"/>
    </source>
</evidence>
<protein>
    <submittedName>
        <fullName evidence="2">Uncharacterized protein</fullName>
    </submittedName>
</protein>
<proteinExistence type="predicted"/>